<name>A0A220UNJ7_9GAMM</name>
<dbReference type="RefSeq" id="WP_086904040.1">
    <property type="nucleotide sequence ID" value="NZ_CP022358.1"/>
</dbReference>
<gene>
    <name evidence="2" type="ORF">CF168_12225</name>
</gene>
<keyword evidence="1" id="KW-0732">Signal</keyword>
<reference evidence="2 3" key="1">
    <citation type="submission" date="2017-07" db="EMBL/GenBank/DDBJ databases">
        <title>Phenotypical and genomic characterization of a clinical isolate of Shewanella bicestrii sp. nov. producing an extended-spectrum beta-lactamase and a new oxacillinase variant.</title>
        <authorList>
            <person name="Jousset A.B."/>
            <person name="Bonnin R.A."/>
            <person name="Girlich D."/>
            <person name="Dabos L."/>
            <person name="Potron A."/>
            <person name="Dortet L."/>
            <person name="Glaser P."/>
            <person name="Naas T."/>
        </authorList>
    </citation>
    <scope>NUCLEOTIDE SEQUENCE [LARGE SCALE GENOMIC DNA]</scope>
    <source>
        <strain evidence="2 3">JAB-1</strain>
    </source>
</reference>
<sequence>MKVLTLKVPLMLMLAVSTLSACSIAPYKVNLDTNHQEKLDDAKLVVDLSSKQLGAQYHLYGASGGTLSAAGVTAGALGGLIVGLTEVAINESRESDAEEAIVKIRELLAGDTLKKAYEKQYQMLITTLPQLADNPVKVYDEWPSKGVKGLGLGPEDIALILTPEYSLTPDNTMLHVMLQVQMYQGAAKGAKPQLLYQNRFLYQSKSNRYVDRFRTEEEKQEYLAQVNAKYAKLPDGTRERLREIKKRDKALAAVNEPLDEQALAAKQAKIWLADDGLQLRKYLEEGVQEVFNMFAYDVAEQTDFSKGKMFPIAFRSFSNTAGERRWYRLGDDYTKGILLSLNGTDFFRGAQTAQGKVIVAPLRQ</sequence>
<evidence type="ECO:0000256" key="1">
    <source>
        <dbReference type="SAM" id="SignalP"/>
    </source>
</evidence>
<protein>
    <recommendedName>
        <fullName evidence="4">Lipoprotein</fullName>
    </recommendedName>
</protein>
<evidence type="ECO:0008006" key="4">
    <source>
        <dbReference type="Google" id="ProtNLM"/>
    </source>
</evidence>
<dbReference type="PROSITE" id="PS51257">
    <property type="entry name" value="PROKAR_LIPOPROTEIN"/>
    <property type="match status" value="1"/>
</dbReference>
<keyword evidence="3" id="KW-1185">Reference proteome</keyword>
<evidence type="ECO:0000313" key="2">
    <source>
        <dbReference type="EMBL" id="ASK69570.1"/>
    </source>
</evidence>
<feature type="signal peptide" evidence="1">
    <location>
        <begin position="1"/>
        <end position="21"/>
    </location>
</feature>
<dbReference type="Proteomes" id="UP000198367">
    <property type="component" value="Chromosome"/>
</dbReference>
<dbReference type="AlphaFoldDB" id="A0A220UNJ7"/>
<dbReference type="KEGG" id="sbj:CF168_12225"/>
<evidence type="ECO:0000313" key="3">
    <source>
        <dbReference type="Proteomes" id="UP000198367"/>
    </source>
</evidence>
<accession>A0A220UNJ7</accession>
<dbReference type="EMBL" id="CP022358">
    <property type="protein sequence ID" value="ASK69570.1"/>
    <property type="molecule type" value="Genomic_DNA"/>
</dbReference>
<proteinExistence type="predicted"/>
<organism evidence="2 3">
    <name type="scientific">Shewanella bicestrii</name>
    <dbReference type="NCBI Taxonomy" id="2018305"/>
    <lineage>
        <taxon>Bacteria</taxon>
        <taxon>Pseudomonadati</taxon>
        <taxon>Pseudomonadota</taxon>
        <taxon>Gammaproteobacteria</taxon>
        <taxon>Alteromonadales</taxon>
        <taxon>Shewanellaceae</taxon>
        <taxon>Shewanella</taxon>
    </lineage>
</organism>
<feature type="chain" id="PRO_5012917059" description="Lipoprotein" evidence="1">
    <location>
        <begin position="22"/>
        <end position="364"/>
    </location>
</feature>